<name>A0A645IB21_9ZZZZ</name>
<dbReference type="EMBL" id="VSSQ01110546">
    <property type="protein sequence ID" value="MPN48320.1"/>
    <property type="molecule type" value="Genomic_DNA"/>
</dbReference>
<feature type="compositionally biased region" description="Basic and acidic residues" evidence="1">
    <location>
        <begin position="1"/>
        <end position="35"/>
    </location>
</feature>
<accession>A0A645IB21</accession>
<feature type="compositionally biased region" description="Basic and acidic residues" evidence="1">
    <location>
        <begin position="51"/>
        <end position="60"/>
    </location>
</feature>
<reference evidence="2" key="1">
    <citation type="submission" date="2019-08" db="EMBL/GenBank/DDBJ databases">
        <authorList>
            <person name="Kucharzyk K."/>
            <person name="Murdoch R.W."/>
            <person name="Higgins S."/>
            <person name="Loffler F."/>
        </authorList>
    </citation>
    <scope>NUCLEOTIDE SEQUENCE</scope>
</reference>
<proteinExistence type="predicted"/>
<comment type="caution">
    <text evidence="2">The sequence shown here is derived from an EMBL/GenBank/DDBJ whole genome shotgun (WGS) entry which is preliminary data.</text>
</comment>
<gene>
    <name evidence="2" type="ORF">SDC9_195927</name>
</gene>
<feature type="compositionally biased region" description="Basic and acidic residues" evidence="1">
    <location>
        <begin position="73"/>
        <end position="100"/>
    </location>
</feature>
<organism evidence="2">
    <name type="scientific">bioreactor metagenome</name>
    <dbReference type="NCBI Taxonomy" id="1076179"/>
    <lineage>
        <taxon>unclassified sequences</taxon>
        <taxon>metagenomes</taxon>
        <taxon>ecological metagenomes</taxon>
    </lineage>
</organism>
<feature type="region of interest" description="Disordered" evidence="1">
    <location>
        <begin position="1"/>
        <end position="36"/>
    </location>
</feature>
<dbReference type="AlphaFoldDB" id="A0A645IB21"/>
<feature type="region of interest" description="Disordered" evidence="1">
    <location>
        <begin position="49"/>
        <end position="114"/>
    </location>
</feature>
<sequence>MLEQHAGRHPLEEVDRQPHQVTERLGRGRDVDFVGRKQQQIVPQIFEAGVEQDRSHDPHPQHVQRLVGPVDQHLVHHDLEEERRNQRDRVDHQHRQRDLPEQPPEFQEFRNEPA</sequence>
<protein>
    <submittedName>
        <fullName evidence="2">Uncharacterized protein</fullName>
    </submittedName>
</protein>
<evidence type="ECO:0000313" key="2">
    <source>
        <dbReference type="EMBL" id="MPN48320.1"/>
    </source>
</evidence>
<evidence type="ECO:0000256" key="1">
    <source>
        <dbReference type="SAM" id="MobiDB-lite"/>
    </source>
</evidence>